<keyword evidence="1" id="KW-0547">Nucleotide-binding</keyword>
<evidence type="ECO:0000259" key="5">
    <source>
        <dbReference type="Pfam" id="PF17863"/>
    </source>
</evidence>
<evidence type="ECO:0000256" key="3">
    <source>
        <dbReference type="ARBA" id="ARBA00061607"/>
    </source>
</evidence>
<dbReference type="PANTHER" id="PTHR42759:SF5">
    <property type="entry name" value="METHANOL DEHYDROGENASE REGULATOR"/>
    <property type="match status" value="1"/>
</dbReference>
<evidence type="ECO:0000256" key="2">
    <source>
        <dbReference type="ARBA" id="ARBA00022840"/>
    </source>
</evidence>
<reference evidence="6 7" key="1">
    <citation type="submission" date="2018-05" db="EMBL/GenBank/DDBJ databases">
        <title>A metagenomic window into the 2 km-deep terrestrial subsurface aquifer revealed taxonomically and functionally diverse microbial community comprising novel uncultured bacterial lineages.</title>
        <authorList>
            <person name="Kadnikov V.V."/>
            <person name="Mardanov A.V."/>
            <person name="Beletsky A.V."/>
            <person name="Banks D."/>
            <person name="Pimenov N.V."/>
            <person name="Frank Y.A."/>
            <person name="Karnachuk O.V."/>
            <person name="Ravin N.V."/>
        </authorList>
    </citation>
    <scope>NUCLEOTIDE SEQUENCE [LARGE SCALE GENOMIC DNA]</scope>
    <source>
        <strain evidence="6">BY5</strain>
    </source>
</reference>
<dbReference type="Proteomes" id="UP000252355">
    <property type="component" value="Unassembled WGS sequence"/>
</dbReference>
<dbReference type="Pfam" id="PF17863">
    <property type="entry name" value="AAA_lid_2"/>
    <property type="match status" value="1"/>
</dbReference>
<sequence>MDNASTELRDRLQELQRVLNATLLGKPEVVERVVTCLLAGGHILLEDMPGVGKTLLAFALSRAVKGDFSRIQFTADLLPADILGLRIYRRGAEVFEFVPGPIFAHVVLADELNRAPPKTQSALLQAMNEGSVTVERQTYPLPGPFMVIATQNPRGQHGTYPLPESQRDRFLMRLSIGYPDAATEIRILGEVRETDLAARIEPILVPEQVLQIQRQVRLVKTPEPCLAYLARLVEATHTHADVVIPISPRGTIALMRAAQALAYLRGQAWIDLDLIKELAPAVLAHRLALRWLPQESLQEGAPLAWVERELLQRVPVE</sequence>
<keyword evidence="2" id="KW-0067">ATP-binding</keyword>
<dbReference type="SUPFAM" id="SSF52540">
    <property type="entry name" value="P-loop containing nucleoside triphosphate hydrolases"/>
    <property type="match status" value="1"/>
</dbReference>
<dbReference type="InterPro" id="IPR041628">
    <property type="entry name" value="ChlI/MoxR_AAA_lid"/>
</dbReference>
<protein>
    <submittedName>
        <fullName evidence="6">MoxR-like ATPase</fullName>
    </submittedName>
</protein>
<evidence type="ECO:0000259" key="4">
    <source>
        <dbReference type="Pfam" id="PF07726"/>
    </source>
</evidence>
<dbReference type="GO" id="GO:0016887">
    <property type="term" value="F:ATP hydrolysis activity"/>
    <property type="evidence" value="ECO:0007669"/>
    <property type="project" value="InterPro"/>
</dbReference>
<dbReference type="AlphaFoldDB" id="A0A367ZTC1"/>
<dbReference type="PANTHER" id="PTHR42759">
    <property type="entry name" value="MOXR FAMILY PROTEIN"/>
    <property type="match status" value="1"/>
</dbReference>
<dbReference type="InterPro" id="IPR027417">
    <property type="entry name" value="P-loop_NTPase"/>
</dbReference>
<dbReference type="PIRSF" id="PIRSF002849">
    <property type="entry name" value="AAA_ATPase_chaperone_MoxR_prd"/>
    <property type="match status" value="1"/>
</dbReference>
<evidence type="ECO:0000313" key="7">
    <source>
        <dbReference type="Proteomes" id="UP000252355"/>
    </source>
</evidence>
<dbReference type="Pfam" id="PF07726">
    <property type="entry name" value="AAA_3"/>
    <property type="match status" value="1"/>
</dbReference>
<gene>
    <name evidence="6" type="ORF">OZSIB_2925</name>
</gene>
<evidence type="ECO:0000313" key="6">
    <source>
        <dbReference type="EMBL" id="RCK80612.1"/>
    </source>
</evidence>
<dbReference type="GO" id="GO:0005524">
    <property type="term" value="F:ATP binding"/>
    <property type="evidence" value="ECO:0007669"/>
    <property type="project" value="UniProtKB-KW"/>
</dbReference>
<dbReference type="EMBL" id="QOQW01000005">
    <property type="protein sequence ID" value="RCK80612.1"/>
    <property type="molecule type" value="Genomic_DNA"/>
</dbReference>
<dbReference type="Gene3D" id="1.10.8.80">
    <property type="entry name" value="Magnesium chelatase subunit I, C-Terminal domain"/>
    <property type="match status" value="1"/>
</dbReference>
<comment type="similarity">
    <text evidence="3">Belongs to the MoxR family.</text>
</comment>
<proteinExistence type="inferred from homology"/>
<name>A0A367ZTC1_9BACT</name>
<dbReference type="FunFam" id="3.40.50.300:FF:000640">
    <property type="entry name" value="MoxR family ATPase"/>
    <property type="match status" value="1"/>
</dbReference>
<dbReference type="InterPro" id="IPR050764">
    <property type="entry name" value="CbbQ/NirQ/NorQ/GpvN"/>
</dbReference>
<feature type="domain" description="ATPase AAA-3" evidence="4">
    <location>
        <begin position="42"/>
        <end position="172"/>
    </location>
</feature>
<comment type="caution">
    <text evidence="6">The sequence shown here is derived from an EMBL/GenBank/DDBJ whole genome shotgun (WGS) entry which is preliminary data.</text>
</comment>
<dbReference type="Gene3D" id="3.40.50.300">
    <property type="entry name" value="P-loop containing nucleotide triphosphate hydrolases"/>
    <property type="match status" value="1"/>
</dbReference>
<feature type="domain" description="ChlI/MoxR AAA lid" evidence="5">
    <location>
        <begin position="235"/>
        <end position="294"/>
    </location>
</feature>
<dbReference type="InterPro" id="IPR011703">
    <property type="entry name" value="ATPase_AAA-3"/>
</dbReference>
<evidence type="ECO:0000256" key="1">
    <source>
        <dbReference type="ARBA" id="ARBA00022741"/>
    </source>
</evidence>
<accession>A0A367ZTC1</accession>
<organism evidence="6 7">
    <name type="scientific">Candidatus Ozemobacter sibiricus</name>
    <dbReference type="NCBI Taxonomy" id="2268124"/>
    <lineage>
        <taxon>Bacteria</taxon>
        <taxon>Candidatus Ozemobacteria</taxon>
        <taxon>Candidatus Ozemobacterales</taxon>
        <taxon>Candidatus Ozemobacteraceae</taxon>
        <taxon>Candidatus Ozemobacter</taxon>
    </lineage>
</organism>
<dbReference type="CDD" id="cd00009">
    <property type="entry name" value="AAA"/>
    <property type="match status" value="1"/>
</dbReference>